<comment type="caution">
    <text evidence="1">The sequence shown here is derived from an EMBL/GenBank/DDBJ whole genome shotgun (WGS) entry which is preliminary data.</text>
</comment>
<organism evidence="1">
    <name type="scientific">mine drainage metagenome</name>
    <dbReference type="NCBI Taxonomy" id="410659"/>
    <lineage>
        <taxon>unclassified sequences</taxon>
        <taxon>metagenomes</taxon>
        <taxon>ecological metagenomes</taxon>
    </lineage>
</organism>
<sequence>MSSIQSSYPTSLYGTLPVPNVSVAQTTNPSLVQAATTLSEQADVLATMDGSSSSNNAVDMLDSFVQSGTAPSLPTPTQGTVGAEGTAVQGIIDQTLLGAQSSDPLLNAVYDSSGSLQSLQTPTSSNTSAWASIVQSDPNAATAMTNAAVDQNLISQFSTYA</sequence>
<dbReference type="AlphaFoldDB" id="A0A1J5SD39"/>
<reference evidence="1" key="1">
    <citation type="submission" date="2016-10" db="EMBL/GenBank/DDBJ databases">
        <title>Sequence of Gallionella enrichment culture.</title>
        <authorList>
            <person name="Poehlein A."/>
            <person name="Muehling M."/>
            <person name="Daniel R."/>
        </authorList>
    </citation>
    <scope>NUCLEOTIDE SEQUENCE</scope>
</reference>
<proteinExistence type="predicted"/>
<accession>A0A1J5SD39</accession>
<protein>
    <submittedName>
        <fullName evidence="1">Uncharacterized protein</fullName>
    </submittedName>
</protein>
<name>A0A1J5SD39_9ZZZZ</name>
<evidence type="ECO:0000313" key="1">
    <source>
        <dbReference type="EMBL" id="OIR06409.1"/>
    </source>
</evidence>
<dbReference type="EMBL" id="MLJW01000043">
    <property type="protein sequence ID" value="OIR06409.1"/>
    <property type="molecule type" value="Genomic_DNA"/>
</dbReference>
<gene>
    <name evidence="1" type="ORF">GALL_113190</name>
</gene>